<feature type="transmembrane region" description="Helical" evidence="5">
    <location>
        <begin position="36"/>
        <end position="56"/>
    </location>
</feature>
<dbReference type="InParanoid" id="B8MKV9"/>
<evidence type="ECO:0000256" key="2">
    <source>
        <dbReference type="ARBA" id="ARBA00022692"/>
    </source>
</evidence>
<dbReference type="HOGENOM" id="CLU_008455_11_1_1"/>
<dbReference type="GO" id="GO:0015244">
    <property type="term" value="F:fluconazole transmembrane transporter activity"/>
    <property type="evidence" value="ECO:0007669"/>
    <property type="project" value="TreeGrafter"/>
</dbReference>
<feature type="transmembrane region" description="Helical" evidence="5">
    <location>
        <begin position="131"/>
        <end position="151"/>
    </location>
</feature>
<evidence type="ECO:0000256" key="3">
    <source>
        <dbReference type="ARBA" id="ARBA00022989"/>
    </source>
</evidence>
<dbReference type="SUPFAM" id="SSF103473">
    <property type="entry name" value="MFS general substrate transporter"/>
    <property type="match status" value="1"/>
</dbReference>
<evidence type="ECO:0000256" key="4">
    <source>
        <dbReference type="ARBA" id="ARBA00023136"/>
    </source>
</evidence>
<dbReference type="OrthoDB" id="3357846at2759"/>
<evidence type="ECO:0000313" key="7">
    <source>
        <dbReference type="Proteomes" id="UP000001745"/>
    </source>
</evidence>
<dbReference type="STRING" id="441959.B8MKV9"/>
<dbReference type="GO" id="GO:0005886">
    <property type="term" value="C:plasma membrane"/>
    <property type="evidence" value="ECO:0007669"/>
    <property type="project" value="TreeGrafter"/>
</dbReference>
<dbReference type="EMBL" id="EQ962657">
    <property type="protein sequence ID" value="EED14958.1"/>
    <property type="molecule type" value="Genomic_DNA"/>
</dbReference>
<evidence type="ECO:0000313" key="6">
    <source>
        <dbReference type="EMBL" id="EED14958.1"/>
    </source>
</evidence>
<dbReference type="Proteomes" id="UP000001745">
    <property type="component" value="Unassembled WGS sequence"/>
</dbReference>
<name>B8MKV9_TALSN</name>
<feature type="transmembrane region" description="Helical" evidence="5">
    <location>
        <begin position="104"/>
        <end position="124"/>
    </location>
</feature>
<dbReference type="GeneID" id="8102723"/>
<dbReference type="AlphaFoldDB" id="B8MKV9"/>
<proteinExistence type="predicted"/>
<gene>
    <name evidence="6" type="ORF">TSTA_044240</name>
</gene>
<protein>
    <submittedName>
        <fullName evidence="6">Uncharacterized protein</fullName>
    </submittedName>
</protein>
<dbReference type="PhylomeDB" id="B8MKV9"/>
<keyword evidence="3 5" id="KW-1133">Transmembrane helix</keyword>
<dbReference type="GO" id="GO:1990961">
    <property type="term" value="P:xenobiotic detoxification by transmembrane export across the plasma membrane"/>
    <property type="evidence" value="ECO:0007669"/>
    <property type="project" value="TreeGrafter"/>
</dbReference>
<organism evidence="6 7">
    <name type="scientific">Talaromyces stipitatus (strain ATCC 10500 / CBS 375.48 / QM 6759 / NRRL 1006)</name>
    <name type="common">Penicillium stipitatum</name>
    <dbReference type="NCBI Taxonomy" id="441959"/>
    <lineage>
        <taxon>Eukaryota</taxon>
        <taxon>Fungi</taxon>
        <taxon>Dikarya</taxon>
        <taxon>Ascomycota</taxon>
        <taxon>Pezizomycotina</taxon>
        <taxon>Eurotiomycetes</taxon>
        <taxon>Eurotiomycetidae</taxon>
        <taxon>Eurotiales</taxon>
        <taxon>Trichocomaceae</taxon>
        <taxon>Talaromyces</taxon>
        <taxon>Talaromyces sect. Talaromyces</taxon>
    </lineage>
</organism>
<sequence>MKTSKQAITKTNVFVVGWYGDNGPDNPYNWSFGKKLWVAMLLFVYTFSVYITSSLYTSSTPDIMEIFGLGNIVASLGLTMYVLGYGLGPMLFSPLSEIPAVGRTFPYVTTYFVFVILYIPMALVNNIAGILVLRFLLGFFGSPCLATAGASYGDFYGATQMPYVIVLWGGGATLGPAHLSLNSRLKKMGWCWSSWEALWLSAPTMVVMFLSMPETSADNILYRRARRLRARTGRTDLKSESEIRQSFPLVYGEMYGFNLGEQGLAFLAVLCGLVAAVVLLCCYFYFIAPRQLGKYDPVPPEARIWPGLFATWLIPIGQYIFAWTADPGIHWIVCLFGIAISMCGVFIITQCMFIYLPFTYPRYSGSLFAANGFARSLLAGASILFTRPMFDGIKVSGGATLLASFSVLCSLGFYVLYYYGARLREQSRFTGM</sequence>
<feature type="transmembrane region" description="Helical" evidence="5">
    <location>
        <begin position="307"/>
        <end position="323"/>
    </location>
</feature>
<dbReference type="RefSeq" id="XP_002484911.1">
    <property type="nucleotide sequence ID" value="XM_002484866.1"/>
</dbReference>
<dbReference type="PANTHER" id="PTHR23502">
    <property type="entry name" value="MAJOR FACILITATOR SUPERFAMILY"/>
    <property type="match status" value="1"/>
</dbReference>
<feature type="transmembrane region" description="Helical" evidence="5">
    <location>
        <begin position="329"/>
        <end position="356"/>
    </location>
</feature>
<dbReference type="PANTHER" id="PTHR23502:SF23">
    <property type="entry name" value="FLUCONAZOLE RESISTANCE PROTEIN 1"/>
    <property type="match status" value="1"/>
</dbReference>
<keyword evidence="2 5" id="KW-0812">Transmembrane</keyword>
<reference evidence="7" key="1">
    <citation type="journal article" date="2015" name="Genome Announc.">
        <title>Genome sequence of the AIDS-associated pathogen Penicillium marneffei (ATCC18224) and its near taxonomic relative Talaromyces stipitatus (ATCC10500).</title>
        <authorList>
            <person name="Nierman W.C."/>
            <person name="Fedorova-Abrams N.D."/>
            <person name="Andrianopoulos A."/>
        </authorList>
    </citation>
    <scope>NUCLEOTIDE SEQUENCE [LARGE SCALE GENOMIC DNA]</scope>
    <source>
        <strain evidence="7">ATCC 10500 / CBS 375.48 / QM 6759 / NRRL 1006</strain>
    </source>
</reference>
<accession>B8MKV9</accession>
<dbReference type="InterPro" id="IPR011701">
    <property type="entry name" value="MFS"/>
</dbReference>
<evidence type="ECO:0000256" key="1">
    <source>
        <dbReference type="ARBA" id="ARBA00004141"/>
    </source>
</evidence>
<comment type="subcellular location">
    <subcellularLocation>
        <location evidence="1">Membrane</location>
        <topology evidence="1">Multi-pass membrane protein</topology>
    </subcellularLocation>
</comment>
<feature type="transmembrane region" description="Helical" evidence="5">
    <location>
        <begin position="264"/>
        <end position="286"/>
    </location>
</feature>
<dbReference type="OMA" id="PDIMEIF"/>
<keyword evidence="4 5" id="KW-0472">Membrane</keyword>
<dbReference type="InterPro" id="IPR036259">
    <property type="entry name" value="MFS_trans_sf"/>
</dbReference>
<dbReference type="Gene3D" id="1.20.1250.20">
    <property type="entry name" value="MFS general substrate transporter like domains"/>
    <property type="match status" value="1"/>
</dbReference>
<feature type="transmembrane region" description="Helical" evidence="5">
    <location>
        <begin position="398"/>
        <end position="419"/>
    </location>
</feature>
<dbReference type="Pfam" id="PF07690">
    <property type="entry name" value="MFS_1"/>
    <property type="match status" value="1"/>
</dbReference>
<feature type="transmembrane region" description="Helical" evidence="5">
    <location>
        <begin position="63"/>
        <end position="84"/>
    </location>
</feature>
<dbReference type="VEuPathDB" id="FungiDB:TSTA_044240"/>
<evidence type="ECO:0000256" key="5">
    <source>
        <dbReference type="SAM" id="Phobius"/>
    </source>
</evidence>
<feature type="transmembrane region" description="Helical" evidence="5">
    <location>
        <begin position="163"/>
        <end position="181"/>
    </location>
</feature>
<keyword evidence="7" id="KW-1185">Reference proteome</keyword>
<dbReference type="eggNOG" id="KOG0255">
    <property type="taxonomic scope" value="Eukaryota"/>
</dbReference>